<dbReference type="SUPFAM" id="SSF52777">
    <property type="entry name" value="CoA-dependent acyltransferases"/>
    <property type="match status" value="2"/>
</dbReference>
<dbReference type="InterPro" id="IPR023213">
    <property type="entry name" value="CAT-like_dom_sf"/>
</dbReference>
<evidence type="ECO:0000313" key="3">
    <source>
        <dbReference type="Proteomes" id="UP001515943"/>
    </source>
</evidence>
<sequence length="401" mass="43755">MQQRFWFIDKVSALRTAYLAPVLAEFAGPVDVERLRAATELVLGRHPALRSRFMLNAKQRKVFYRTDGSAPEVHVTDAAQWTETELAEHLAQVCWTPFDLATEAPAYGEIVTTADRTLLVLVTHHIVADGWSHQVLAEQISQAYQGKSLADPVHPAAITTGETGAEEIIASLAGAPIDIELPHDSSRGQVQSTEGTTLTTTLPAHVTTKLQELGSTTFMTVAAVLAVALARRGTQRDFLFAFPWAGRDKAQDAVGMFVNTLVLRVDLRDEPTWRQLLERVREHSTTCYRNADVPFDAIATALHPGRDLSRPAVTPVYVTALPGHAAPPDLGAPARYLQPEPLHIKYELELTATDTTEELELSLAYATALFEKSTVDDLLASVVTAATDLAIDPDAPALKEI</sequence>
<dbReference type="Gene3D" id="3.30.559.10">
    <property type="entry name" value="Chloramphenicol acetyltransferase-like domain"/>
    <property type="match status" value="1"/>
</dbReference>
<organism evidence="2 3">
    <name type="scientific">Lentzea indica</name>
    <dbReference type="NCBI Taxonomy" id="2604800"/>
    <lineage>
        <taxon>Bacteria</taxon>
        <taxon>Bacillati</taxon>
        <taxon>Actinomycetota</taxon>
        <taxon>Actinomycetes</taxon>
        <taxon>Pseudonocardiales</taxon>
        <taxon>Pseudonocardiaceae</taxon>
        <taxon>Lentzea</taxon>
    </lineage>
</organism>
<feature type="domain" description="Condensation" evidence="1">
    <location>
        <begin position="179"/>
        <end position="396"/>
    </location>
</feature>
<dbReference type="Pfam" id="PF00668">
    <property type="entry name" value="Condensation"/>
    <property type="match status" value="2"/>
</dbReference>
<proteinExistence type="predicted"/>
<dbReference type="Gene3D" id="3.30.559.30">
    <property type="entry name" value="Nonribosomal peptide synthetase, condensation domain"/>
    <property type="match status" value="1"/>
</dbReference>
<dbReference type="PANTHER" id="PTHR45527">
    <property type="entry name" value="NONRIBOSOMAL PEPTIDE SYNTHETASE"/>
    <property type="match status" value="1"/>
</dbReference>
<name>A0ABX1FDY2_9PSEU</name>
<gene>
    <name evidence="2" type="ORF">FXN61_09450</name>
</gene>
<evidence type="ECO:0000313" key="2">
    <source>
        <dbReference type="EMBL" id="NKE57047.1"/>
    </source>
</evidence>
<dbReference type="PANTHER" id="PTHR45527:SF1">
    <property type="entry name" value="FATTY ACID SYNTHASE"/>
    <property type="match status" value="1"/>
</dbReference>
<dbReference type="Proteomes" id="UP001515943">
    <property type="component" value="Unassembled WGS sequence"/>
</dbReference>
<dbReference type="EMBL" id="VSRL01000025">
    <property type="protein sequence ID" value="NKE57047.1"/>
    <property type="molecule type" value="Genomic_DNA"/>
</dbReference>
<reference evidence="2 3" key="1">
    <citation type="submission" date="2019-08" db="EMBL/GenBank/DDBJ databases">
        <title>Lentzea from Indian Himalayas.</title>
        <authorList>
            <person name="Mandal S."/>
            <person name="Mallick Gupta A."/>
            <person name="Maiti P.K."/>
            <person name="Sarkar J."/>
            <person name="Mandal S."/>
        </authorList>
    </citation>
    <scope>NUCLEOTIDE SEQUENCE [LARGE SCALE GENOMIC DNA]</scope>
    <source>
        <strain evidence="2 3">PSKA42</strain>
    </source>
</reference>
<comment type="caution">
    <text evidence="2">The sequence shown here is derived from an EMBL/GenBank/DDBJ whole genome shotgun (WGS) entry which is preliminary data.</text>
</comment>
<feature type="domain" description="Condensation" evidence="1">
    <location>
        <begin position="1"/>
        <end position="152"/>
    </location>
</feature>
<keyword evidence="3" id="KW-1185">Reference proteome</keyword>
<accession>A0ABX1FDY2</accession>
<protein>
    <submittedName>
        <fullName evidence="2">Condensation protein</fullName>
    </submittedName>
</protein>
<evidence type="ECO:0000259" key="1">
    <source>
        <dbReference type="Pfam" id="PF00668"/>
    </source>
</evidence>
<dbReference type="InterPro" id="IPR001242">
    <property type="entry name" value="Condensation_dom"/>
</dbReference>